<evidence type="ECO:0000259" key="3">
    <source>
        <dbReference type="Pfam" id="PF26572"/>
    </source>
</evidence>
<evidence type="ECO:0000259" key="2">
    <source>
        <dbReference type="Pfam" id="PF26035"/>
    </source>
</evidence>
<feature type="domain" description="DUF8185" evidence="3">
    <location>
        <begin position="120"/>
        <end position="228"/>
    </location>
</feature>
<name>A0ABN2IK82_9ACTN</name>
<feature type="compositionally biased region" description="Gly residues" evidence="1">
    <location>
        <begin position="1"/>
        <end position="16"/>
    </location>
</feature>
<keyword evidence="5" id="KW-1185">Reference proteome</keyword>
<accession>A0ABN2IK82</accession>
<organism evidence="4 5">
    <name type="scientific">Dietzia cercidiphylli</name>
    <dbReference type="NCBI Taxonomy" id="498199"/>
    <lineage>
        <taxon>Bacteria</taxon>
        <taxon>Bacillati</taxon>
        <taxon>Actinomycetota</taxon>
        <taxon>Actinomycetes</taxon>
        <taxon>Mycobacteriales</taxon>
        <taxon>Dietziaceae</taxon>
        <taxon>Dietzia</taxon>
    </lineage>
</organism>
<evidence type="ECO:0000313" key="5">
    <source>
        <dbReference type="Proteomes" id="UP001500383"/>
    </source>
</evidence>
<dbReference type="RefSeq" id="WP_259846860.1">
    <property type="nucleotide sequence ID" value="NZ_BAAAQG010000007.1"/>
</dbReference>
<feature type="region of interest" description="Disordered" evidence="1">
    <location>
        <begin position="1"/>
        <end position="25"/>
    </location>
</feature>
<dbReference type="EMBL" id="BAAAQG010000007">
    <property type="protein sequence ID" value="GAA1706657.1"/>
    <property type="molecule type" value="Genomic_DNA"/>
</dbReference>
<sequence length="235" mass="24845">MTLPGAGGAEGVGGTGDDMIAVPDPADRDDLRTLLRRLLRLDEAAVVRLTSGDDGRMRVWSRTPFGALVVRAVGGHCPGGDVVCGADHLLTELDLLPRGDTAGLVDPGMPLTSSWQGLLPPTDGFQMLEAIPAQVLLDLTESGRGAARENAGPAGLPPSLLDQEVLTVRADTDSPVGVDMRTVFSIVMCGFVPERAGRAPEGEPVRVSERGAWLRVDARYGTAFRRTDSLTLEPR</sequence>
<dbReference type="InterPro" id="IPR058323">
    <property type="entry name" value="DUF8010"/>
</dbReference>
<dbReference type="Pfam" id="PF26572">
    <property type="entry name" value="DUF8185"/>
    <property type="match status" value="1"/>
</dbReference>
<dbReference type="Pfam" id="PF26035">
    <property type="entry name" value="DUF8010"/>
    <property type="match status" value="1"/>
</dbReference>
<proteinExistence type="predicted"/>
<evidence type="ECO:0000313" key="4">
    <source>
        <dbReference type="EMBL" id="GAA1706657.1"/>
    </source>
</evidence>
<evidence type="ECO:0000256" key="1">
    <source>
        <dbReference type="SAM" id="MobiDB-lite"/>
    </source>
</evidence>
<dbReference type="Proteomes" id="UP001500383">
    <property type="component" value="Unassembled WGS sequence"/>
</dbReference>
<reference evidence="4 5" key="1">
    <citation type="journal article" date="2019" name="Int. J. Syst. Evol. Microbiol.">
        <title>The Global Catalogue of Microorganisms (GCM) 10K type strain sequencing project: providing services to taxonomists for standard genome sequencing and annotation.</title>
        <authorList>
            <consortium name="The Broad Institute Genomics Platform"/>
            <consortium name="The Broad Institute Genome Sequencing Center for Infectious Disease"/>
            <person name="Wu L."/>
            <person name="Ma J."/>
        </authorList>
    </citation>
    <scope>NUCLEOTIDE SEQUENCE [LARGE SCALE GENOMIC DNA]</scope>
    <source>
        <strain evidence="4 5">JCM 16002</strain>
    </source>
</reference>
<gene>
    <name evidence="4" type="ORF">GCM10009831_15400</name>
</gene>
<dbReference type="InterPro" id="IPR058498">
    <property type="entry name" value="DUF8185"/>
</dbReference>
<protein>
    <submittedName>
        <fullName evidence="4">Uncharacterized protein</fullName>
    </submittedName>
</protein>
<comment type="caution">
    <text evidence="4">The sequence shown here is derived from an EMBL/GenBank/DDBJ whole genome shotgun (WGS) entry which is preliminary data.</text>
</comment>
<feature type="domain" description="DUF8010" evidence="2">
    <location>
        <begin position="20"/>
        <end position="117"/>
    </location>
</feature>